<reference evidence="1" key="1">
    <citation type="submission" date="2018-02" db="EMBL/GenBank/DDBJ databases">
        <authorList>
            <person name="Cohen D.B."/>
            <person name="Kent A.D."/>
        </authorList>
    </citation>
    <scope>NUCLEOTIDE SEQUENCE</scope>
</reference>
<gene>
    <name evidence="1" type="ORF">FSB_LOCUS6322</name>
</gene>
<dbReference type="EMBL" id="OIVN01000333">
    <property type="protein sequence ID" value="SPC78440.1"/>
    <property type="molecule type" value="Genomic_DNA"/>
</dbReference>
<accession>A0A2N9EUS1</accession>
<protein>
    <submittedName>
        <fullName evidence="1">Uncharacterized protein</fullName>
    </submittedName>
</protein>
<name>A0A2N9EUS1_FAGSY</name>
<evidence type="ECO:0000313" key="1">
    <source>
        <dbReference type="EMBL" id="SPC78440.1"/>
    </source>
</evidence>
<sequence length="62" mass="6993">MAPWTINNSRVTVHDLSSWDSTELVGDEYNQPLTTFKDYGASPIGKPSYEKGLRIPEGQHWA</sequence>
<dbReference type="AlphaFoldDB" id="A0A2N9EUS1"/>
<proteinExistence type="predicted"/>
<organism evidence="1">
    <name type="scientific">Fagus sylvatica</name>
    <name type="common">Beechnut</name>
    <dbReference type="NCBI Taxonomy" id="28930"/>
    <lineage>
        <taxon>Eukaryota</taxon>
        <taxon>Viridiplantae</taxon>
        <taxon>Streptophyta</taxon>
        <taxon>Embryophyta</taxon>
        <taxon>Tracheophyta</taxon>
        <taxon>Spermatophyta</taxon>
        <taxon>Magnoliopsida</taxon>
        <taxon>eudicotyledons</taxon>
        <taxon>Gunneridae</taxon>
        <taxon>Pentapetalae</taxon>
        <taxon>rosids</taxon>
        <taxon>fabids</taxon>
        <taxon>Fagales</taxon>
        <taxon>Fagaceae</taxon>
        <taxon>Fagus</taxon>
    </lineage>
</organism>